<name>A0A4U9R6B5_HATHI</name>
<evidence type="ECO:0000313" key="1">
    <source>
        <dbReference type="EMBL" id="VTQ86925.1"/>
    </source>
</evidence>
<gene>
    <name evidence="1" type="ORF">NCTC503_01002</name>
</gene>
<sequence>MEERVLTEAQLKAAYLLSNGESQVKTAKKVNVNVKTIQRWLKEDWFKVEVDRNVQLLKSKVDEKISMNIEPIMNRLIDIALKSDSEKTSLDACVYAINRLVGTPTNKTQDITEDKDKKEDFINLDNLIDETIDTKNDNIVELPKKKAK</sequence>
<keyword evidence="1" id="KW-0238">DNA-binding</keyword>
<dbReference type="AlphaFoldDB" id="A0A4U9R6B5"/>
<dbReference type="Proteomes" id="UP000308489">
    <property type="component" value="Chromosome 1"/>
</dbReference>
<dbReference type="KEGG" id="hhw:NCTC503_01002"/>
<evidence type="ECO:0000313" key="2">
    <source>
        <dbReference type="Proteomes" id="UP000308489"/>
    </source>
</evidence>
<keyword evidence="2" id="KW-1185">Reference proteome</keyword>
<dbReference type="GO" id="GO:0003677">
    <property type="term" value="F:DNA binding"/>
    <property type="evidence" value="ECO:0007669"/>
    <property type="project" value="UniProtKB-KW"/>
</dbReference>
<reference evidence="1 2" key="1">
    <citation type="submission" date="2019-05" db="EMBL/GenBank/DDBJ databases">
        <authorList>
            <consortium name="Pathogen Informatics"/>
        </authorList>
    </citation>
    <scope>NUCLEOTIDE SEQUENCE [LARGE SCALE GENOMIC DNA]</scope>
    <source>
        <strain evidence="1 2">NCTC503</strain>
    </source>
</reference>
<dbReference type="Gene3D" id="1.10.10.60">
    <property type="entry name" value="Homeodomain-like"/>
    <property type="match status" value="1"/>
</dbReference>
<dbReference type="EMBL" id="LR590481">
    <property type="protein sequence ID" value="VTQ86925.1"/>
    <property type="molecule type" value="Genomic_DNA"/>
</dbReference>
<dbReference type="RefSeq" id="WP_138211274.1">
    <property type="nucleotide sequence ID" value="NZ_CBCRUQ010000004.1"/>
</dbReference>
<protein>
    <submittedName>
        <fullName evidence="1">DNA-binding protein</fullName>
    </submittedName>
</protein>
<accession>A0A4U9R6B5</accession>
<proteinExistence type="predicted"/>
<organism evidence="1 2">
    <name type="scientific">Hathewaya histolytica</name>
    <name type="common">Clostridium histolyticum</name>
    <dbReference type="NCBI Taxonomy" id="1498"/>
    <lineage>
        <taxon>Bacteria</taxon>
        <taxon>Bacillati</taxon>
        <taxon>Bacillota</taxon>
        <taxon>Clostridia</taxon>
        <taxon>Eubacteriales</taxon>
        <taxon>Clostridiaceae</taxon>
        <taxon>Hathewaya</taxon>
    </lineage>
</organism>